<sequence length="81" mass="8945">MKPLIACRQVLGVDTYRATNEQAQLVTLAMRSYGHLLKDGTPTVHHFSFDQFADAIEANYSVTAPQTAAIVSTLREVHSLQ</sequence>
<organism evidence="1 2">
    <name type="scientific">Pseudomonas mandelii JR-1</name>
    <dbReference type="NCBI Taxonomy" id="1147786"/>
    <lineage>
        <taxon>Bacteria</taxon>
        <taxon>Pseudomonadati</taxon>
        <taxon>Pseudomonadota</taxon>
        <taxon>Gammaproteobacteria</taxon>
        <taxon>Pseudomonadales</taxon>
        <taxon>Pseudomonadaceae</taxon>
        <taxon>Pseudomonas</taxon>
    </lineage>
</organism>
<dbReference type="AlphaFoldDB" id="A0A024EM69"/>
<evidence type="ECO:0000313" key="2">
    <source>
        <dbReference type="Proteomes" id="UP000026913"/>
    </source>
</evidence>
<dbReference type="KEGG" id="pman:OU5_P0408"/>
<reference evidence="1 2" key="1">
    <citation type="journal article" date="2012" name="J. Bacteriol.">
        <title>Genome sequence of cold-adapted Pseudomonas mandelii strain JR-1.</title>
        <authorList>
            <person name="Jang S.H."/>
            <person name="Kim J."/>
            <person name="Kim J."/>
            <person name="Hong S."/>
            <person name="Lee C."/>
        </authorList>
    </citation>
    <scope>NUCLEOTIDE SEQUENCE [LARGE SCALE GENOMIC DNA]</scope>
    <source>
        <strain evidence="1 2">JR-1</strain>
        <plasmid evidence="2">Plasmid</plasmid>
    </source>
</reference>
<keyword evidence="1" id="KW-0614">Plasmid</keyword>
<accession>A0A024EM69</accession>
<dbReference type="RefSeq" id="WP_010466508.1">
    <property type="nucleotide sequence ID" value="NZ_CP005961.1"/>
</dbReference>
<geneLocation type="plasmid" evidence="2"/>
<protein>
    <submittedName>
        <fullName evidence="1">Uncharacterized protein</fullName>
    </submittedName>
</protein>
<gene>
    <name evidence="1" type="ORF">OU5_P0408</name>
</gene>
<evidence type="ECO:0000313" key="1">
    <source>
        <dbReference type="EMBL" id="AHZ73660.1"/>
    </source>
</evidence>
<proteinExistence type="predicted"/>
<dbReference type="HOGENOM" id="CLU_2571179_0_0_6"/>
<dbReference type="Proteomes" id="UP000026913">
    <property type="component" value="Plasmid unnamed"/>
</dbReference>
<dbReference type="OrthoDB" id="9865651at2"/>
<name>A0A024EM69_9PSED</name>
<dbReference type="EMBL" id="CP005961">
    <property type="protein sequence ID" value="AHZ73660.1"/>
    <property type="molecule type" value="Genomic_DNA"/>
</dbReference>